<keyword evidence="2" id="KW-0812">Transmembrane</keyword>
<evidence type="ECO:0000313" key="4">
    <source>
        <dbReference type="EMBL" id="CAD8708052.1"/>
    </source>
</evidence>
<feature type="transmembrane region" description="Helical" evidence="2">
    <location>
        <begin position="156"/>
        <end position="176"/>
    </location>
</feature>
<dbReference type="AlphaFoldDB" id="A0A7S0SJ20"/>
<gene>
    <name evidence="4" type="ORF">MANT1106_LOCUS10735</name>
</gene>
<keyword evidence="2" id="KW-1133">Transmembrane helix</keyword>
<feature type="transmembrane region" description="Helical" evidence="2">
    <location>
        <begin position="125"/>
        <end position="144"/>
    </location>
</feature>
<organism evidence="4">
    <name type="scientific">Mantoniella antarctica</name>
    <dbReference type="NCBI Taxonomy" id="81844"/>
    <lineage>
        <taxon>Eukaryota</taxon>
        <taxon>Viridiplantae</taxon>
        <taxon>Chlorophyta</taxon>
        <taxon>Mamiellophyceae</taxon>
        <taxon>Mamiellales</taxon>
        <taxon>Mamiellaceae</taxon>
        <taxon>Mantoniella</taxon>
    </lineage>
</organism>
<feature type="domain" description="CWH43-like N-terminal" evidence="3">
    <location>
        <begin position="19"/>
        <end position="211"/>
    </location>
</feature>
<feature type="region of interest" description="Disordered" evidence="1">
    <location>
        <begin position="216"/>
        <end position="247"/>
    </location>
</feature>
<dbReference type="InterPro" id="IPR019402">
    <property type="entry name" value="CWH43_N"/>
</dbReference>
<reference evidence="4" key="1">
    <citation type="submission" date="2021-01" db="EMBL/GenBank/DDBJ databases">
        <authorList>
            <person name="Corre E."/>
            <person name="Pelletier E."/>
            <person name="Niang G."/>
            <person name="Scheremetjew M."/>
            <person name="Finn R."/>
            <person name="Kale V."/>
            <person name="Holt S."/>
            <person name="Cochrane G."/>
            <person name="Meng A."/>
            <person name="Brown T."/>
            <person name="Cohen L."/>
        </authorList>
    </citation>
    <scope>NUCLEOTIDE SEQUENCE</scope>
    <source>
        <strain evidence="4">SL-175</strain>
    </source>
</reference>
<feature type="transmembrane region" description="Helical" evidence="2">
    <location>
        <begin position="55"/>
        <end position="79"/>
    </location>
</feature>
<evidence type="ECO:0000256" key="2">
    <source>
        <dbReference type="SAM" id="Phobius"/>
    </source>
</evidence>
<evidence type="ECO:0000259" key="3">
    <source>
        <dbReference type="Pfam" id="PF10277"/>
    </source>
</evidence>
<dbReference type="Pfam" id="PF10277">
    <property type="entry name" value="Frag1"/>
    <property type="match status" value="1"/>
</dbReference>
<sequence length="325" mass="32905">MAEVLSQVSASTVVRGTVAAAALTVGTTYTLSVARHDARFLPMISDTFVKAPECYISRVGIITVAALLQLTVWMLHAYLCAYAAPNRAWRFYTAGHSLVGAVGSAALAVVGAVNDHENLRAHLDAATTFFVALLVWQLGYTVQMAAHPAATSPASLRLKCTAAVAAAAALVVFFTLAGEGLMAHYREIAAGEWIFAVACMVSVWSLSAEFGGGEPAGGGAGSGTGASAGGNTGTGMGDGGAAPREPRGVMELGSMWQGGGGAAPQRGAMELGGVWRGRAPGPSGAPGLERGTAAAVATFGCEEALLELAEAPEGHSDGGSYHRLG</sequence>
<feature type="transmembrane region" description="Helical" evidence="2">
    <location>
        <begin position="12"/>
        <end position="34"/>
    </location>
</feature>
<accession>A0A7S0SJ20</accession>
<dbReference type="EMBL" id="HBFC01018009">
    <property type="protein sequence ID" value="CAD8708052.1"/>
    <property type="molecule type" value="Transcribed_RNA"/>
</dbReference>
<protein>
    <recommendedName>
        <fullName evidence="3">CWH43-like N-terminal domain-containing protein</fullName>
    </recommendedName>
</protein>
<name>A0A7S0SJ20_9CHLO</name>
<feature type="transmembrane region" description="Helical" evidence="2">
    <location>
        <begin position="91"/>
        <end position="113"/>
    </location>
</feature>
<evidence type="ECO:0000256" key="1">
    <source>
        <dbReference type="SAM" id="MobiDB-lite"/>
    </source>
</evidence>
<keyword evidence="2" id="KW-0472">Membrane</keyword>
<proteinExistence type="predicted"/>
<feature type="compositionally biased region" description="Gly residues" evidence="1">
    <location>
        <begin position="216"/>
        <end position="240"/>
    </location>
</feature>